<evidence type="ECO:0000313" key="7">
    <source>
        <dbReference type="Proteomes" id="UP000031637"/>
    </source>
</evidence>
<dbReference type="HOGENOM" id="CLU_055275_0_0_4"/>
<dbReference type="InterPro" id="IPR056796">
    <property type="entry name" value="FdhE_C"/>
</dbReference>
<proteinExistence type="inferred from homology"/>
<dbReference type="GO" id="GO:0005829">
    <property type="term" value="C:cytosol"/>
    <property type="evidence" value="ECO:0007669"/>
    <property type="project" value="TreeGrafter"/>
</dbReference>
<accession>W0SE55</accession>
<feature type="domain" description="FdhE C-terminal" evidence="5">
    <location>
        <begin position="224"/>
        <end position="303"/>
    </location>
</feature>
<dbReference type="InterPro" id="IPR006452">
    <property type="entry name" value="Formate_DH_accessory"/>
</dbReference>
<dbReference type="HAMAP" id="MF_00611">
    <property type="entry name" value="FdeH"/>
    <property type="match status" value="1"/>
</dbReference>
<dbReference type="PANTHER" id="PTHR37689">
    <property type="entry name" value="PROTEIN FDHE"/>
    <property type="match status" value="1"/>
</dbReference>
<dbReference type="InterPro" id="IPR056774">
    <property type="entry name" value="FdhE_N"/>
</dbReference>
<dbReference type="AlphaFoldDB" id="W0SE55"/>
<dbReference type="PANTHER" id="PTHR37689:SF1">
    <property type="entry name" value="PROTEIN FDHE"/>
    <property type="match status" value="1"/>
</dbReference>
<dbReference type="GO" id="GO:0051604">
    <property type="term" value="P:protein maturation"/>
    <property type="evidence" value="ECO:0007669"/>
    <property type="project" value="TreeGrafter"/>
</dbReference>
<feature type="domain" description="FdhE N-terminal" evidence="3">
    <location>
        <begin position="18"/>
        <end position="173"/>
    </location>
</feature>
<comment type="subcellular location">
    <subcellularLocation>
        <location evidence="2">Cytoplasm</location>
    </subcellularLocation>
</comment>
<dbReference type="STRING" id="1223802.SUTH_00210"/>
<dbReference type="CDD" id="cd16341">
    <property type="entry name" value="FdhE"/>
    <property type="match status" value="1"/>
</dbReference>
<dbReference type="Proteomes" id="UP000031637">
    <property type="component" value="Chromosome"/>
</dbReference>
<dbReference type="InterPro" id="IPR024064">
    <property type="entry name" value="FdhE-like_sf"/>
</dbReference>
<evidence type="ECO:0000259" key="5">
    <source>
        <dbReference type="Pfam" id="PF24860"/>
    </source>
</evidence>
<keyword evidence="1 2" id="KW-0963">Cytoplasm</keyword>
<dbReference type="OrthoDB" id="9794151at2"/>
<dbReference type="KEGG" id="shd:SUTH_00210"/>
<evidence type="ECO:0000256" key="2">
    <source>
        <dbReference type="HAMAP-Rule" id="MF_00611"/>
    </source>
</evidence>
<dbReference type="Pfam" id="PF24859">
    <property type="entry name" value="FdhE_central"/>
    <property type="match status" value="1"/>
</dbReference>
<dbReference type="NCBIfam" id="TIGR01562">
    <property type="entry name" value="FdhE"/>
    <property type="match status" value="1"/>
</dbReference>
<dbReference type="Pfam" id="PF24860">
    <property type="entry name" value="FdhE_C"/>
    <property type="match status" value="1"/>
</dbReference>
<dbReference type="GO" id="GO:0008199">
    <property type="term" value="F:ferric iron binding"/>
    <property type="evidence" value="ECO:0007669"/>
    <property type="project" value="TreeGrafter"/>
</dbReference>
<evidence type="ECO:0000313" key="6">
    <source>
        <dbReference type="EMBL" id="BAO28028.1"/>
    </source>
</evidence>
<dbReference type="Gene3D" id="3.90.1670.10">
    <property type="entry name" value="FdhE-like domain"/>
    <property type="match status" value="1"/>
</dbReference>
<dbReference type="EMBL" id="AP012547">
    <property type="protein sequence ID" value="BAO28028.1"/>
    <property type="molecule type" value="Genomic_DNA"/>
</dbReference>
<dbReference type="Pfam" id="PF04216">
    <property type="entry name" value="FdhE_N"/>
    <property type="match status" value="1"/>
</dbReference>
<name>W0SE55_9PROT</name>
<evidence type="ECO:0000256" key="1">
    <source>
        <dbReference type="ARBA" id="ARBA00022490"/>
    </source>
</evidence>
<gene>
    <name evidence="2" type="primary">fdhE</name>
    <name evidence="6" type="ORF">SUTH_00210</name>
</gene>
<dbReference type="PIRSF" id="PIRSF018296">
    <property type="entry name" value="Format_dh_formtn"/>
    <property type="match status" value="1"/>
</dbReference>
<dbReference type="SUPFAM" id="SSF144020">
    <property type="entry name" value="FdhE-like"/>
    <property type="match status" value="1"/>
</dbReference>
<protein>
    <recommendedName>
        <fullName evidence="2">Protein FdhE homolog</fullName>
    </recommendedName>
</protein>
<sequence>MSATAQTPIIPIKSSSEPPHVIAPDANTIFATRAQRFEQLAEGHALGDWLRFLAAITRAQHEALHALPVLALPDTAQLARAREHRMPPLPAQSWPRDPAWRDSLRQIIARIADVAPEPARQDLARLAGLAPERTEALAERVLHTELYGDDAALLPYVAAALQVLWTTAAARLGIGDVAALDVPGVCPCCGFLPVASVVRNSGEASNLRYLHCALCNTEWNLVRVKCSACDANEGISYRHLESDENKTAGAVRAETCESCKSYLKIVYSEKGPVDPVADDLATLALDILVDEAGYARSGPNLLLVPGG</sequence>
<dbReference type="InterPro" id="IPR056797">
    <property type="entry name" value="FdhE_central"/>
</dbReference>
<feature type="domain" description="FdhE central" evidence="4">
    <location>
        <begin position="185"/>
        <end position="223"/>
    </location>
</feature>
<comment type="function">
    <text evidence="2">Necessary for formate dehydrogenase activity.</text>
</comment>
<evidence type="ECO:0000259" key="3">
    <source>
        <dbReference type="Pfam" id="PF04216"/>
    </source>
</evidence>
<reference evidence="6 7" key="1">
    <citation type="journal article" date="2014" name="Syst. Appl. Microbiol.">
        <title>Complete genomes of freshwater sulfur oxidizers Sulfuricella denitrificans skB26 and Sulfuritalea hydrogenivorans sk43H: genetic insights into the sulfur oxidation pathway of betaproteobacteria.</title>
        <authorList>
            <person name="Watanabe T."/>
            <person name="Kojima H."/>
            <person name="Fukui M."/>
        </authorList>
    </citation>
    <scope>NUCLEOTIDE SEQUENCE [LARGE SCALE GENOMIC DNA]</scope>
    <source>
        <strain evidence="6">DSM22779</strain>
    </source>
</reference>
<evidence type="ECO:0000259" key="4">
    <source>
        <dbReference type="Pfam" id="PF24859"/>
    </source>
</evidence>
<dbReference type="RefSeq" id="WP_070099318.1">
    <property type="nucleotide sequence ID" value="NZ_AP012547.1"/>
</dbReference>
<comment type="similarity">
    <text evidence="2">Belongs to the FdhE family.</text>
</comment>
<keyword evidence="7" id="KW-1185">Reference proteome</keyword>
<organism evidence="6 7">
    <name type="scientific">Sulfuritalea hydrogenivorans sk43H</name>
    <dbReference type="NCBI Taxonomy" id="1223802"/>
    <lineage>
        <taxon>Bacteria</taxon>
        <taxon>Pseudomonadati</taxon>
        <taxon>Pseudomonadota</taxon>
        <taxon>Betaproteobacteria</taxon>
        <taxon>Nitrosomonadales</taxon>
        <taxon>Sterolibacteriaceae</taxon>
        <taxon>Sulfuritalea</taxon>
    </lineage>
</organism>